<sequence length="732" mass="84065">MGSTDAHMQPHTSPNVPQVLVKPDLSTDNKSNPSKAHKNVPEADAVEPSSRLGAFFDSWPTLSRVISQSNPHSHSPTPSPPPSPIRTPVNEEYRNLESDPISLSGKQLDSNGNKLNSIGVGRKVNNLLEHDDVKEAVATLNNAVAYMSMSDTVSNENPEQVAKIYSEMLHTLCEPKILNIVNEISGVDLKKFPQDITRCIMWRLFIKVVQAGYTLEKASYLEVIYQIMHYGLYKLAIKALYSMPRRLWDTDTYKLAITLHLMQTPRQIEQAEWLLTDYGKAYLDLADPKSPASDSPLIRIDTPLMKKVTDQDKFNMWIFYQARLGESDWIKERSVWQSSRENMVPRPKSLAEWVTKRLESDTSKRTKEECENIDENNTAIFVSMGNQQYEYGWQIYQSMGELLNKFTPRVIMHLCWRAHKDTPLSKKARRSAWETRAWELYSRFMCSVYLTAHQPEMPGFLGDLLSISATSPEREEDSRFAKTMQVYYLLEHNNLKHLLCNEQVLTPILCTILHECHGPPSTIMKMCRKAFNIWYTKQKLDTQNHIEVPESFSIDWALLVLCLKSGDIHDFLDVLEHICRVHRTLPSSLLAPIQRFHDMYLNCDAQPGEQPIICCYFDHYLFRKIQYTDDPTQTISMDELGFIEENDSGDNSRDTDTSEGTEPMAYLYHALHRRTNIKDFQAASLAMAVSMGIAQDEILTKKKMYCSAKKVYALIQHCLKVSRARLRNKTEC</sequence>
<accession>A0A162U1V0</accession>
<protein>
    <submittedName>
        <fullName evidence="2">Uncharacterized protein</fullName>
    </submittedName>
</protein>
<feature type="region of interest" description="Disordered" evidence="1">
    <location>
        <begin position="1"/>
        <end position="50"/>
    </location>
</feature>
<dbReference type="Proteomes" id="UP000077315">
    <property type="component" value="Unassembled WGS sequence"/>
</dbReference>
<dbReference type="GeneID" id="29002334"/>
<reference evidence="3" key="1">
    <citation type="submission" date="2015-06" db="EMBL/GenBank/DDBJ databases">
        <title>Expansion of signal transduction pathways in fungi by whole-genome duplication.</title>
        <authorList>
            <consortium name="DOE Joint Genome Institute"/>
            <person name="Corrochano L.M."/>
            <person name="Kuo A."/>
            <person name="Marcet-Houben M."/>
            <person name="Polaino S."/>
            <person name="Salamov A."/>
            <person name="Villalobos J.M."/>
            <person name="Alvarez M.I."/>
            <person name="Avalos J."/>
            <person name="Benito E.P."/>
            <person name="Benoit I."/>
            <person name="Burger G."/>
            <person name="Camino L.P."/>
            <person name="Canovas D."/>
            <person name="Cerda-Olmedo E."/>
            <person name="Cheng J.-F."/>
            <person name="Dominguez A."/>
            <person name="Elias M."/>
            <person name="Eslava A.P."/>
            <person name="Glaser F."/>
            <person name="Grimwood J."/>
            <person name="Gutierrez G."/>
            <person name="Heitman J."/>
            <person name="Henrissat B."/>
            <person name="Iturriaga E.A."/>
            <person name="Lang B.F."/>
            <person name="Lavin J.L."/>
            <person name="Lee S."/>
            <person name="Li W."/>
            <person name="Lindquist E."/>
            <person name="Lopez-Garcia S."/>
            <person name="Luque E.M."/>
            <person name="Marcos A.T."/>
            <person name="Martin J."/>
            <person name="McCluskey K."/>
            <person name="Medina H.R."/>
            <person name="Miralles-Duran A."/>
            <person name="Miyazaki A."/>
            <person name="Munoz-Torres E."/>
            <person name="Oguiza J.A."/>
            <person name="Ohm R."/>
            <person name="Olmedo M."/>
            <person name="Orejas M."/>
            <person name="Ortiz-Castellanos L."/>
            <person name="Pisabarro A.G."/>
            <person name="Rodriguez-Romero J."/>
            <person name="Ruiz-Herrera J."/>
            <person name="Ruiz-Vazquez R."/>
            <person name="Sanz C."/>
            <person name="Schackwitz W."/>
            <person name="Schmutz J."/>
            <person name="Shahriari M."/>
            <person name="Shelest E."/>
            <person name="Silva-Franco F."/>
            <person name="Soanes D."/>
            <person name="Syed K."/>
            <person name="Tagua V.G."/>
            <person name="Talbot N.J."/>
            <person name="Thon M."/>
            <person name="De vries R.P."/>
            <person name="Wiebenga A."/>
            <person name="Yadav J.S."/>
            <person name="Braun E.L."/>
            <person name="Baker S."/>
            <person name="Garre V."/>
            <person name="Horwitz B."/>
            <person name="Torres-Martinez S."/>
            <person name="Idnurm A."/>
            <person name="Herrera-Estrella A."/>
            <person name="Gabaldon T."/>
            <person name="Grigoriev I.V."/>
        </authorList>
    </citation>
    <scope>NUCLEOTIDE SEQUENCE [LARGE SCALE GENOMIC DNA]</scope>
    <source>
        <strain evidence="3">NRRL 1555(-)</strain>
    </source>
</reference>
<dbReference type="EMBL" id="KV440982">
    <property type="protein sequence ID" value="OAD72802.1"/>
    <property type="molecule type" value="Genomic_DNA"/>
</dbReference>
<feature type="region of interest" description="Disordered" evidence="1">
    <location>
        <begin position="66"/>
        <end position="89"/>
    </location>
</feature>
<dbReference type="VEuPathDB" id="FungiDB:PHYBLDRAFT_65277"/>
<gene>
    <name evidence="2" type="ORF">PHYBLDRAFT_65277</name>
</gene>
<dbReference type="InParanoid" id="A0A162U1V0"/>
<proteinExistence type="predicted"/>
<feature type="compositionally biased region" description="Low complexity" evidence="1">
    <location>
        <begin position="67"/>
        <end position="76"/>
    </location>
</feature>
<name>A0A162U1V0_PHYB8</name>
<dbReference type="AlphaFoldDB" id="A0A162U1V0"/>
<keyword evidence="3" id="KW-1185">Reference proteome</keyword>
<dbReference type="RefSeq" id="XP_018290842.1">
    <property type="nucleotide sequence ID" value="XM_018441428.1"/>
</dbReference>
<dbReference type="OrthoDB" id="2137681at2759"/>
<dbReference type="STRING" id="763407.A0A162U1V0"/>
<evidence type="ECO:0000313" key="2">
    <source>
        <dbReference type="EMBL" id="OAD72802.1"/>
    </source>
</evidence>
<evidence type="ECO:0000256" key="1">
    <source>
        <dbReference type="SAM" id="MobiDB-lite"/>
    </source>
</evidence>
<evidence type="ECO:0000313" key="3">
    <source>
        <dbReference type="Proteomes" id="UP000077315"/>
    </source>
</evidence>
<organism evidence="2 3">
    <name type="scientific">Phycomyces blakesleeanus (strain ATCC 8743b / DSM 1359 / FGSC 10004 / NBRC 33097 / NRRL 1555)</name>
    <dbReference type="NCBI Taxonomy" id="763407"/>
    <lineage>
        <taxon>Eukaryota</taxon>
        <taxon>Fungi</taxon>
        <taxon>Fungi incertae sedis</taxon>
        <taxon>Mucoromycota</taxon>
        <taxon>Mucoromycotina</taxon>
        <taxon>Mucoromycetes</taxon>
        <taxon>Mucorales</taxon>
        <taxon>Phycomycetaceae</taxon>
        <taxon>Phycomyces</taxon>
    </lineage>
</organism>